<dbReference type="AlphaFoldDB" id="A0AAD8KVS8"/>
<keyword evidence="1" id="KW-1133">Transmembrane helix</keyword>
<keyword evidence="1" id="KW-0812">Transmembrane</keyword>
<evidence type="ECO:0000313" key="2">
    <source>
        <dbReference type="EMBL" id="KAK1428126.1"/>
    </source>
</evidence>
<evidence type="ECO:0000256" key="1">
    <source>
        <dbReference type="SAM" id="Phobius"/>
    </source>
</evidence>
<comment type="caution">
    <text evidence="2">The sequence shown here is derived from an EMBL/GenBank/DDBJ whole genome shotgun (WGS) entry which is preliminary data.</text>
</comment>
<proteinExistence type="predicted"/>
<evidence type="ECO:0000313" key="3">
    <source>
        <dbReference type="Proteomes" id="UP001229421"/>
    </source>
</evidence>
<dbReference type="PANTHER" id="PTHR33018">
    <property type="entry name" value="OS10G0338966 PROTEIN-RELATED"/>
    <property type="match status" value="1"/>
</dbReference>
<keyword evidence="1" id="KW-0472">Membrane</keyword>
<dbReference type="Proteomes" id="UP001229421">
    <property type="component" value="Unassembled WGS sequence"/>
</dbReference>
<dbReference type="EMBL" id="JAUHHV010000004">
    <property type="protein sequence ID" value="KAK1428126.1"/>
    <property type="molecule type" value="Genomic_DNA"/>
</dbReference>
<protein>
    <submittedName>
        <fullName evidence="2">Uncharacterized protein</fullName>
    </submittedName>
</protein>
<organism evidence="2 3">
    <name type="scientific">Tagetes erecta</name>
    <name type="common">African marigold</name>
    <dbReference type="NCBI Taxonomy" id="13708"/>
    <lineage>
        <taxon>Eukaryota</taxon>
        <taxon>Viridiplantae</taxon>
        <taxon>Streptophyta</taxon>
        <taxon>Embryophyta</taxon>
        <taxon>Tracheophyta</taxon>
        <taxon>Spermatophyta</taxon>
        <taxon>Magnoliopsida</taxon>
        <taxon>eudicotyledons</taxon>
        <taxon>Gunneridae</taxon>
        <taxon>Pentapetalae</taxon>
        <taxon>asterids</taxon>
        <taxon>campanulids</taxon>
        <taxon>Asterales</taxon>
        <taxon>Asteraceae</taxon>
        <taxon>Asteroideae</taxon>
        <taxon>Heliantheae alliance</taxon>
        <taxon>Tageteae</taxon>
        <taxon>Tagetes</taxon>
    </lineage>
</organism>
<keyword evidence="3" id="KW-1185">Reference proteome</keyword>
<gene>
    <name evidence="2" type="ORF">QVD17_16954</name>
</gene>
<reference evidence="2" key="1">
    <citation type="journal article" date="2023" name="bioRxiv">
        <title>Improved chromosome-level genome assembly for marigold (Tagetes erecta).</title>
        <authorList>
            <person name="Jiang F."/>
            <person name="Yuan L."/>
            <person name="Wang S."/>
            <person name="Wang H."/>
            <person name="Xu D."/>
            <person name="Wang A."/>
            <person name="Fan W."/>
        </authorList>
    </citation>
    <scope>NUCLEOTIDE SEQUENCE</scope>
    <source>
        <strain evidence="2">WSJ</strain>
        <tissue evidence="2">Leaf</tissue>
    </source>
</reference>
<accession>A0AAD8KVS8</accession>
<sequence length="228" mass="26031">MRVRTKFSYHIDCIGFGKQNRKNMWHIPNDAPKSVVIKRSKRMFTNWISKLVTSYVEVGTTPFVAYPYLDEEHWNTFVAKKTSPEFLFEQQEHVSIPQAPVHQARVPQAPVLQAHVSMCKQQSGSWECGFMVMKNMLQFVMQQQNTLPTDIRNDTSHVTQPEIDSLIGNIMKQFFIKNNMMLSRMAAISAMLAISAVVWIKSEAVNQTTSNLTLLFDTLAFGAGMKPL</sequence>
<feature type="transmembrane region" description="Helical" evidence="1">
    <location>
        <begin position="181"/>
        <end position="200"/>
    </location>
</feature>
<dbReference type="PANTHER" id="PTHR33018:SF35">
    <property type="entry name" value="ULP1 PROTEASE FAMILY CATALYTIC DOMAIN, PAPAIN-LIKE CYSTEINE PEPTIDASE SUPERFAMILY"/>
    <property type="match status" value="1"/>
</dbReference>
<name>A0AAD8KVS8_TARER</name>